<feature type="compositionally biased region" description="Basic and acidic residues" evidence="7">
    <location>
        <begin position="348"/>
        <end position="361"/>
    </location>
</feature>
<dbReference type="PANTHER" id="PTHR15439">
    <property type="entry name" value="RETINOBLASTOMA-BINDING PROTEIN 6"/>
    <property type="match status" value="1"/>
</dbReference>
<dbReference type="InterPro" id="IPR033489">
    <property type="entry name" value="RBBP6"/>
</dbReference>
<dbReference type="InterPro" id="IPR001878">
    <property type="entry name" value="Znf_CCHC"/>
</dbReference>
<accession>A0A653C7F1</accession>
<keyword evidence="12" id="KW-1185">Reference proteome</keyword>
<dbReference type="SUPFAM" id="SSF57756">
    <property type="entry name" value="Retrovirus zinc finger-like domains"/>
    <property type="match status" value="1"/>
</dbReference>
<evidence type="ECO:0000313" key="12">
    <source>
        <dbReference type="Proteomes" id="UP000410492"/>
    </source>
</evidence>
<protein>
    <recommendedName>
        <fullName evidence="13">E3 ubiquitin-protein ligase RBBP6</fullName>
    </recommendedName>
</protein>
<feature type="compositionally biased region" description="Basic and acidic residues" evidence="7">
    <location>
        <begin position="1306"/>
        <end position="1316"/>
    </location>
</feature>
<feature type="compositionally biased region" description="Polar residues" evidence="7">
    <location>
        <begin position="853"/>
        <end position="873"/>
    </location>
</feature>
<dbReference type="InterPro" id="IPR014891">
    <property type="entry name" value="DWNN_domain"/>
</dbReference>
<dbReference type="Proteomes" id="UP000410492">
    <property type="component" value="Unassembled WGS sequence"/>
</dbReference>
<feature type="compositionally biased region" description="Basic and acidic residues" evidence="7">
    <location>
        <begin position="1347"/>
        <end position="1361"/>
    </location>
</feature>
<feature type="region of interest" description="Disordered" evidence="7">
    <location>
        <begin position="348"/>
        <end position="1078"/>
    </location>
</feature>
<feature type="compositionally biased region" description="Basic residues" evidence="7">
    <location>
        <begin position="1382"/>
        <end position="1397"/>
    </location>
</feature>
<evidence type="ECO:0000259" key="9">
    <source>
        <dbReference type="PROSITE" id="PS50158"/>
    </source>
</evidence>
<dbReference type="OrthoDB" id="106784at2759"/>
<dbReference type="SUPFAM" id="SSF57850">
    <property type="entry name" value="RING/U-box"/>
    <property type="match status" value="1"/>
</dbReference>
<feature type="compositionally biased region" description="Basic residues" evidence="7">
    <location>
        <begin position="996"/>
        <end position="1007"/>
    </location>
</feature>
<dbReference type="PROSITE" id="PS50158">
    <property type="entry name" value="ZF_CCHC"/>
    <property type="match status" value="1"/>
</dbReference>
<feature type="compositionally biased region" description="Basic and acidic residues" evidence="7">
    <location>
        <begin position="785"/>
        <end position="801"/>
    </location>
</feature>
<feature type="compositionally biased region" description="Low complexity" evidence="7">
    <location>
        <begin position="686"/>
        <end position="695"/>
    </location>
</feature>
<feature type="region of interest" description="Disordered" evidence="7">
    <location>
        <begin position="1279"/>
        <end position="1514"/>
    </location>
</feature>
<evidence type="ECO:0000256" key="3">
    <source>
        <dbReference type="ARBA" id="ARBA00022771"/>
    </source>
</evidence>
<feature type="domain" description="DWNN" evidence="10">
    <location>
        <begin position="3"/>
        <end position="76"/>
    </location>
</feature>
<feature type="compositionally biased region" description="Acidic residues" evidence="7">
    <location>
        <begin position="1429"/>
        <end position="1441"/>
    </location>
</feature>
<dbReference type="GO" id="GO:0008270">
    <property type="term" value="F:zinc ion binding"/>
    <property type="evidence" value="ECO:0007669"/>
    <property type="project" value="UniProtKB-KW"/>
</dbReference>
<dbReference type="GO" id="GO:0006511">
    <property type="term" value="P:ubiquitin-dependent protein catabolic process"/>
    <property type="evidence" value="ECO:0007669"/>
    <property type="project" value="TreeGrafter"/>
</dbReference>
<reference evidence="11 12" key="1">
    <citation type="submission" date="2019-01" db="EMBL/GenBank/DDBJ databases">
        <authorList>
            <person name="Sayadi A."/>
        </authorList>
    </citation>
    <scope>NUCLEOTIDE SEQUENCE [LARGE SCALE GENOMIC DNA]</scope>
</reference>
<keyword evidence="3 6" id="KW-0863">Zinc-finger</keyword>
<dbReference type="PROSITE" id="PS51282">
    <property type="entry name" value="DWNN"/>
    <property type="match status" value="1"/>
</dbReference>
<dbReference type="GO" id="GO:0006397">
    <property type="term" value="P:mRNA processing"/>
    <property type="evidence" value="ECO:0007669"/>
    <property type="project" value="InterPro"/>
</dbReference>
<feature type="compositionally biased region" description="Basic and acidic residues" evidence="7">
    <location>
        <begin position="900"/>
        <end position="923"/>
    </location>
</feature>
<feature type="compositionally biased region" description="Low complexity" evidence="7">
    <location>
        <begin position="812"/>
        <end position="830"/>
    </location>
</feature>
<feature type="compositionally biased region" description="Basic residues" evidence="7">
    <location>
        <begin position="1496"/>
        <end position="1514"/>
    </location>
</feature>
<feature type="compositionally biased region" description="Basic and acidic residues" evidence="7">
    <location>
        <begin position="584"/>
        <end position="593"/>
    </location>
</feature>
<dbReference type="Pfam" id="PF08783">
    <property type="entry name" value="DWNN"/>
    <property type="match status" value="1"/>
</dbReference>
<dbReference type="PANTHER" id="PTHR15439:SF0">
    <property type="entry name" value="CELL DIVISION CYCLE AND APOPTOSIS REGULATOR PROTEIN 1-RELATED"/>
    <property type="match status" value="1"/>
</dbReference>
<keyword evidence="2" id="KW-0479">Metal-binding</keyword>
<feature type="compositionally biased region" description="Basic residues" evidence="7">
    <location>
        <begin position="594"/>
        <end position="610"/>
    </location>
</feature>
<feature type="compositionally biased region" description="Low complexity" evidence="7">
    <location>
        <begin position="643"/>
        <end position="661"/>
    </location>
</feature>
<name>A0A653C7F1_CALMS</name>
<dbReference type="Gene3D" id="3.30.40.10">
    <property type="entry name" value="Zinc/RING finger domain, C3HC4 (zinc finger)"/>
    <property type="match status" value="1"/>
</dbReference>
<feature type="compositionally biased region" description="Basic and acidic residues" evidence="7">
    <location>
        <begin position="1040"/>
        <end position="1069"/>
    </location>
</feature>
<dbReference type="SMART" id="SM01180">
    <property type="entry name" value="DWNN"/>
    <property type="match status" value="1"/>
</dbReference>
<feature type="region of interest" description="Disordered" evidence="7">
    <location>
        <begin position="1172"/>
        <end position="1197"/>
    </location>
</feature>
<feature type="region of interest" description="Disordered" evidence="7">
    <location>
        <begin position="84"/>
        <end position="111"/>
    </location>
</feature>
<feature type="compositionally biased region" description="Basic and acidic residues" evidence="7">
    <location>
        <begin position="966"/>
        <end position="979"/>
    </location>
</feature>
<dbReference type="Gene3D" id="3.10.20.90">
    <property type="entry name" value="Phosphatidylinositol 3-kinase Catalytic Subunit, Chain A, domain 1"/>
    <property type="match status" value="1"/>
</dbReference>
<feature type="domain" description="RING-type" evidence="8">
    <location>
        <begin position="241"/>
        <end position="282"/>
    </location>
</feature>
<dbReference type="InterPro" id="IPR036875">
    <property type="entry name" value="Znf_CCHC_sf"/>
</dbReference>
<dbReference type="PROSITE" id="PS50089">
    <property type="entry name" value="ZF_RING_2"/>
    <property type="match status" value="1"/>
</dbReference>
<keyword evidence="4" id="KW-0862">Zinc</keyword>
<gene>
    <name evidence="11" type="ORF">CALMAC_LOCUS6642</name>
</gene>
<dbReference type="Gene3D" id="4.10.60.10">
    <property type="entry name" value="Zinc finger, CCHC-type"/>
    <property type="match status" value="1"/>
</dbReference>
<feature type="compositionally biased region" description="Basic residues" evidence="7">
    <location>
        <begin position="631"/>
        <end position="642"/>
    </location>
</feature>
<evidence type="ECO:0000256" key="5">
    <source>
        <dbReference type="ARBA" id="ARBA00023242"/>
    </source>
</evidence>
<evidence type="ECO:0008006" key="13">
    <source>
        <dbReference type="Google" id="ProtNLM"/>
    </source>
</evidence>
<keyword evidence="5" id="KW-0539">Nucleus</keyword>
<feature type="compositionally biased region" description="Basic residues" evidence="7">
    <location>
        <begin position="1336"/>
        <end position="1346"/>
    </location>
</feature>
<dbReference type="InterPro" id="IPR013083">
    <property type="entry name" value="Znf_RING/FYVE/PHD"/>
</dbReference>
<dbReference type="GO" id="GO:0061630">
    <property type="term" value="F:ubiquitin protein ligase activity"/>
    <property type="evidence" value="ECO:0007669"/>
    <property type="project" value="InterPro"/>
</dbReference>
<evidence type="ECO:0000256" key="4">
    <source>
        <dbReference type="ARBA" id="ARBA00022833"/>
    </source>
</evidence>
<comment type="subcellular location">
    <subcellularLocation>
        <location evidence="1">Nucleus</location>
    </subcellularLocation>
</comment>
<sequence length="1514" mass="172866">MSVHYKFKSALEYDTVTFDGLHISVKDLKNAIIQQKRIGKSTDFDLQVTNAQTKEVYVDDNVLIPKNTSLLIARIPVTAQKQKQWEGYGGDNTPPTKLDEGGPITKATDLSSLDAPEDDKIKAMMSQSTQDYDPSNYQKIRGANQMGPVPPNYKCYKCHQGGHWIKDCTFSLGSDPIEIKKSTGIPKSFMVPVDGPQVPGAMMTPNGQYAVPLLDHQAYNQMVPPAPAAEPKPEIPEDLICSICNDLLTDAVMIPCCGNSFCDECIRFVLLDSEDHECPDCHEKDISPDTLIPNRFIRTSVGKFKNTTGYVKKPIDRPARYTAVMYQKSPPQVPESTERLPAEHRTVISEADSTEHSRNTQEADNGETGKFGSEEGPPGVSPRSSPKERIRRLSPSREHRERSSKHKYRDKDRDDSPRRSSRSNRSPSHKEPREGRSLTPTVDEPSRSHFGGSADYNSSAPPPGTIPPVMGVAPPMQGPPPQTIPTTYSGPGQPPMGSFPPTQGPPPPNFRLPPPGAAAPPPYMPPGPFPMQPRPMFDASRPPMGGPPPFNPSFPQGSRREYGRRRDRTPPGVIDDPLAAFNRMLREKDEQKRRQIRRMRRSFSRSRSRSGSRTPPPIRRRQRSRSPMGNRPRRGSRSRSRSRSFSLSRSRSRSFSGSRRGSPPPPYRSPLRRGSPPPASRKVPRYRSPSPVSGGRRSRSPPPRSRSRSFSGSRRGSPPPPYRSPLRRGSPPPASRKAPRYRSPSPVAGGRRSRSPPPRSRYVGGRERSFEEDRDFGGRPPRGGPQRDRRSRDRDRDRYFDGGRGGPPPGQQWPQDYYGGPQQNPQQVGGVPPPGYQPNRYGQVPHGRDFPPTSYNQPYPQGMPNIQQSQRQYQDIRPPGVDDELAPPGVDDPPPRLGTPRRDEKEDRNPERKDRDKDRDRDRDRKRRRDKRSRTPDRPRNPSPRRKSKSRDRETPERRERRKRRDSSEDRKSDDEKKRSKDKKKHHKEKKDTEKRKKKEKKEKHKKDKESKEKKSKEEKKVSKKEEETKEETTQVVVKQEPKSEDRELEPVIKEEPMPSEEPPEKELGAIEDEQQPIVKQEPEFKQDLYDEMADQVDVKIVEGYGKLEEDSSFEERVDNETMGLEEPMEEGEIKEIEDEEKDVLELHTTDMDLKTEMDKNDILAPVPEISKWEVDDEGMMSPKDSCKSDTKSDKSGKVTNEVLKRAENAIFAKAINAIRPIEIKKIGADRIKLYSGEAEKQEVVVVSSTVEVKKDQPPARLPVKERLGVKVDDPDKVINLTGRNRSGTVSPFSRRGESGRNYAMGERREHDDYIRRGRRSRSRRRDESRDVHRRLDIRHHGRHDIKRIEKKKDRKDDKKHDDKKKRKRTRSRSHSDGDDKKHKKKDKKMKKEKMKKAKDEDEKTDKEGSKEELKLSTTVKRKPTIDEANFEPDYDESDSEGEIKKSSSSDSDTDSSSEEERRKKKHKKKKKRKKRESSSSSSSDSDSDSSDSDRKKRKKHKKNKKKKKKAKHK</sequence>
<dbReference type="GO" id="GO:0003676">
    <property type="term" value="F:nucleic acid binding"/>
    <property type="evidence" value="ECO:0007669"/>
    <property type="project" value="InterPro"/>
</dbReference>
<evidence type="ECO:0000256" key="1">
    <source>
        <dbReference type="ARBA" id="ARBA00004123"/>
    </source>
</evidence>
<feature type="compositionally biased region" description="Basic and acidic residues" evidence="7">
    <location>
        <begin position="1008"/>
        <end position="1033"/>
    </location>
</feature>
<feature type="compositionally biased region" description="Basic residues" evidence="7">
    <location>
        <begin position="1463"/>
        <end position="1476"/>
    </location>
</feature>
<feature type="compositionally biased region" description="Polar residues" evidence="7">
    <location>
        <begin position="1282"/>
        <end position="1292"/>
    </location>
</feature>
<dbReference type="EMBL" id="CAACVG010007079">
    <property type="protein sequence ID" value="VEN43519.1"/>
    <property type="molecule type" value="Genomic_DNA"/>
</dbReference>
<evidence type="ECO:0000256" key="2">
    <source>
        <dbReference type="ARBA" id="ARBA00022723"/>
    </source>
</evidence>
<proteinExistence type="predicted"/>
<evidence type="ECO:0000313" key="11">
    <source>
        <dbReference type="EMBL" id="VEN43519.1"/>
    </source>
</evidence>
<feature type="compositionally biased region" description="Basic and acidic residues" evidence="7">
    <location>
        <begin position="1325"/>
        <end position="1335"/>
    </location>
</feature>
<dbReference type="FunFam" id="3.10.20.90:FF:000070">
    <property type="entry name" value="E3 ubiquitin-protein ligase RBBP6 isoform X2"/>
    <property type="match status" value="1"/>
</dbReference>
<feature type="compositionally biased region" description="Basic and acidic residues" evidence="7">
    <location>
        <begin position="764"/>
        <end position="777"/>
    </location>
</feature>
<organism evidence="11 12">
    <name type="scientific">Callosobruchus maculatus</name>
    <name type="common">Southern cowpea weevil</name>
    <name type="synonym">Pulse bruchid</name>
    <dbReference type="NCBI Taxonomy" id="64391"/>
    <lineage>
        <taxon>Eukaryota</taxon>
        <taxon>Metazoa</taxon>
        <taxon>Ecdysozoa</taxon>
        <taxon>Arthropoda</taxon>
        <taxon>Hexapoda</taxon>
        <taxon>Insecta</taxon>
        <taxon>Pterygota</taxon>
        <taxon>Neoptera</taxon>
        <taxon>Endopterygota</taxon>
        <taxon>Coleoptera</taxon>
        <taxon>Polyphaga</taxon>
        <taxon>Cucujiformia</taxon>
        <taxon>Chrysomeloidea</taxon>
        <taxon>Chrysomelidae</taxon>
        <taxon>Bruchinae</taxon>
        <taxon>Bruchini</taxon>
        <taxon>Callosobruchus</taxon>
    </lineage>
</organism>
<feature type="region of interest" description="Disordered" evidence="7">
    <location>
        <begin position="1111"/>
        <end position="1133"/>
    </location>
</feature>
<feature type="compositionally biased region" description="Basic residues" evidence="7">
    <location>
        <begin position="1362"/>
        <end position="1373"/>
    </location>
</feature>
<evidence type="ECO:0000259" key="8">
    <source>
        <dbReference type="PROSITE" id="PS50089"/>
    </source>
</evidence>
<dbReference type="SMART" id="SM00184">
    <property type="entry name" value="RING"/>
    <property type="match status" value="1"/>
</dbReference>
<evidence type="ECO:0000259" key="10">
    <source>
        <dbReference type="PROSITE" id="PS51282"/>
    </source>
</evidence>
<feature type="compositionally biased region" description="Pro residues" evidence="7">
    <location>
        <begin position="492"/>
        <end position="533"/>
    </location>
</feature>
<dbReference type="GO" id="GO:0005634">
    <property type="term" value="C:nucleus"/>
    <property type="evidence" value="ECO:0007669"/>
    <property type="project" value="UniProtKB-SubCell"/>
</dbReference>
<feature type="compositionally biased region" description="Basic and acidic residues" evidence="7">
    <location>
        <begin position="1111"/>
        <end position="1120"/>
    </location>
</feature>
<feature type="compositionally biased region" description="Basic residues" evidence="7">
    <location>
        <begin position="980"/>
        <end position="989"/>
    </location>
</feature>
<evidence type="ECO:0000256" key="7">
    <source>
        <dbReference type="SAM" id="MobiDB-lite"/>
    </source>
</evidence>
<dbReference type="CDD" id="cd16620">
    <property type="entry name" value="vRING-HC-C4C4_RBBP6"/>
    <property type="match status" value="1"/>
</dbReference>
<feature type="compositionally biased region" description="Basic and acidic residues" evidence="7">
    <location>
        <begin position="1185"/>
        <end position="1197"/>
    </location>
</feature>
<dbReference type="InterPro" id="IPR001841">
    <property type="entry name" value="Znf_RING"/>
</dbReference>
<evidence type="ECO:0000256" key="6">
    <source>
        <dbReference type="PROSITE-ProRule" id="PRU00047"/>
    </source>
</evidence>
<feature type="domain" description="CCHC-type" evidence="9">
    <location>
        <begin position="154"/>
        <end position="168"/>
    </location>
</feature>
<dbReference type="GO" id="GO:0016567">
    <property type="term" value="P:protein ubiquitination"/>
    <property type="evidence" value="ECO:0007669"/>
    <property type="project" value="InterPro"/>
</dbReference>
<feature type="compositionally biased region" description="Basic and acidic residues" evidence="7">
    <location>
        <begin position="409"/>
        <end position="418"/>
    </location>
</feature>
<feature type="compositionally biased region" description="Basic and acidic residues" evidence="7">
    <location>
        <begin position="1398"/>
        <end position="1415"/>
    </location>
</feature>